<evidence type="ECO:0000313" key="7">
    <source>
        <dbReference type="EMBL" id="SVD78653.1"/>
    </source>
</evidence>
<dbReference type="PANTHER" id="PTHR22911">
    <property type="entry name" value="ACYL-MALONYL CONDENSING ENZYME-RELATED"/>
    <property type="match status" value="1"/>
</dbReference>
<accession>A0A382Y5X1</accession>
<dbReference type="InterPro" id="IPR037185">
    <property type="entry name" value="EmrE-like"/>
</dbReference>
<feature type="transmembrane region" description="Helical" evidence="5">
    <location>
        <begin position="208"/>
        <end position="227"/>
    </location>
</feature>
<feature type="transmembrane region" description="Helical" evidence="5">
    <location>
        <begin position="180"/>
        <end position="202"/>
    </location>
</feature>
<comment type="subcellular location">
    <subcellularLocation>
        <location evidence="1">Membrane</location>
        <topology evidence="1">Multi-pass membrane protein</topology>
    </subcellularLocation>
</comment>
<evidence type="ECO:0000256" key="5">
    <source>
        <dbReference type="SAM" id="Phobius"/>
    </source>
</evidence>
<protein>
    <recommendedName>
        <fullName evidence="6">EamA domain-containing protein</fullName>
    </recommendedName>
</protein>
<dbReference type="PANTHER" id="PTHR22911:SF6">
    <property type="entry name" value="SOLUTE CARRIER FAMILY 35 MEMBER G1"/>
    <property type="match status" value="1"/>
</dbReference>
<feature type="transmembrane region" description="Helical" evidence="5">
    <location>
        <begin position="77"/>
        <end position="105"/>
    </location>
</feature>
<keyword evidence="3 5" id="KW-1133">Transmembrane helix</keyword>
<dbReference type="Pfam" id="PF00892">
    <property type="entry name" value="EamA"/>
    <property type="match status" value="1"/>
</dbReference>
<dbReference type="GO" id="GO:0016020">
    <property type="term" value="C:membrane"/>
    <property type="evidence" value="ECO:0007669"/>
    <property type="project" value="UniProtKB-SubCell"/>
</dbReference>
<evidence type="ECO:0000256" key="2">
    <source>
        <dbReference type="ARBA" id="ARBA00022692"/>
    </source>
</evidence>
<dbReference type="SUPFAM" id="SSF103481">
    <property type="entry name" value="Multidrug resistance efflux transporter EmrE"/>
    <property type="match status" value="1"/>
</dbReference>
<feature type="transmembrane region" description="Helical" evidence="5">
    <location>
        <begin position="6"/>
        <end position="27"/>
    </location>
</feature>
<feature type="transmembrane region" description="Helical" evidence="5">
    <location>
        <begin position="126"/>
        <end position="144"/>
    </location>
</feature>
<name>A0A382Y5X1_9ZZZZ</name>
<feature type="transmembrane region" description="Helical" evidence="5">
    <location>
        <begin position="150"/>
        <end position="168"/>
    </location>
</feature>
<organism evidence="7">
    <name type="scientific">marine metagenome</name>
    <dbReference type="NCBI Taxonomy" id="408172"/>
    <lineage>
        <taxon>unclassified sequences</taxon>
        <taxon>metagenomes</taxon>
        <taxon>ecological metagenomes</taxon>
    </lineage>
</organism>
<dbReference type="EMBL" id="UINC01173192">
    <property type="protein sequence ID" value="SVD78653.1"/>
    <property type="molecule type" value="Genomic_DNA"/>
</dbReference>
<evidence type="ECO:0000256" key="1">
    <source>
        <dbReference type="ARBA" id="ARBA00004141"/>
    </source>
</evidence>
<keyword evidence="4 5" id="KW-0472">Membrane</keyword>
<feature type="domain" description="EamA" evidence="6">
    <location>
        <begin position="8"/>
        <end position="140"/>
    </location>
</feature>
<dbReference type="AlphaFoldDB" id="A0A382Y5X1"/>
<dbReference type="InterPro" id="IPR000620">
    <property type="entry name" value="EamA_dom"/>
</dbReference>
<keyword evidence="2 5" id="KW-0812">Transmembrane</keyword>
<feature type="transmembrane region" description="Helical" evidence="5">
    <location>
        <begin position="39"/>
        <end position="57"/>
    </location>
</feature>
<feature type="non-terminal residue" evidence="7">
    <location>
        <position position="228"/>
    </location>
</feature>
<proteinExistence type="predicted"/>
<sequence>MTNNRVYIGILFALFAVFLLCCLDVIAKILLIKYSVMQLTFLRSGFALLIVGISNYLSNGMGCFRTEIKRWHLLRTLLMTISMTTFFVALGMIPLVNVIVIVFIAPILMTALSGPILGEHVGPWRWLAVIIGFIGMLIILKPTSDFNGQGTIYALIGVITYALISLTSRKLSNQDSAYNLTFYMFFGPIIIGGLGSLNTWLAPTPLDWLYFVLTGVTGGAAFIFYNLA</sequence>
<reference evidence="7" key="1">
    <citation type="submission" date="2018-05" db="EMBL/GenBank/DDBJ databases">
        <authorList>
            <person name="Lanie J.A."/>
            <person name="Ng W.-L."/>
            <person name="Kazmierczak K.M."/>
            <person name="Andrzejewski T.M."/>
            <person name="Davidsen T.M."/>
            <person name="Wayne K.J."/>
            <person name="Tettelin H."/>
            <person name="Glass J.I."/>
            <person name="Rusch D."/>
            <person name="Podicherti R."/>
            <person name="Tsui H.-C.T."/>
            <person name="Winkler M.E."/>
        </authorList>
    </citation>
    <scope>NUCLEOTIDE SEQUENCE</scope>
</reference>
<evidence type="ECO:0000256" key="3">
    <source>
        <dbReference type="ARBA" id="ARBA00022989"/>
    </source>
</evidence>
<evidence type="ECO:0000256" key="4">
    <source>
        <dbReference type="ARBA" id="ARBA00023136"/>
    </source>
</evidence>
<evidence type="ECO:0000259" key="6">
    <source>
        <dbReference type="Pfam" id="PF00892"/>
    </source>
</evidence>
<gene>
    <name evidence="7" type="ORF">METZ01_LOCUS431507</name>
</gene>